<comment type="caution">
    <text evidence="2">The sequence shown here is derived from an EMBL/GenBank/DDBJ whole genome shotgun (WGS) entry which is preliminary data.</text>
</comment>
<protein>
    <recommendedName>
        <fullName evidence="4">AIG1-type G domain-containing protein</fullName>
    </recommendedName>
</protein>
<evidence type="ECO:0008006" key="4">
    <source>
        <dbReference type="Google" id="ProtNLM"/>
    </source>
</evidence>
<feature type="compositionally biased region" description="Polar residues" evidence="1">
    <location>
        <begin position="42"/>
        <end position="52"/>
    </location>
</feature>
<sequence>MSHSVGKHEREQETPSGRRSPDGDRPNMSMQKIVQMGKTGCGKSTSGNSIMPSCSEAHQDSVEDRNMCVSDTPGLFDTSVDPVETDLEIEI</sequence>
<organism evidence="2 3">
    <name type="scientific">Hemibagrus wyckioides</name>
    <dbReference type="NCBI Taxonomy" id="337641"/>
    <lineage>
        <taxon>Eukaryota</taxon>
        <taxon>Metazoa</taxon>
        <taxon>Chordata</taxon>
        <taxon>Craniata</taxon>
        <taxon>Vertebrata</taxon>
        <taxon>Euteleostomi</taxon>
        <taxon>Actinopterygii</taxon>
        <taxon>Neopterygii</taxon>
        <taxon>Teleostei</taxon>
        <taxon>Ostariophysi</taxon>
        <taxon>Siluriformes</taxon>
        <taxon>Bagridae</taxon>
        <taxon>Hemibagrus</taxon>
    </lineage>
</organism>
<gene>
    <name evidence="2" type="ORF">KOW79_010990</name>
</gene>
<dbReference type="SUPFAM" id="SSF52540">
    <property type="entry name" value="P-loop containing nucleoside triphosphate hydrolases"/>
    <property type="match status" value="1"/>
</dbReference>
<feature type="compositionally biased region" description="Basic and acidic residues" evidence="1">
    <location>
        <begin position="1"/>
        <end position="13"/>
    </location>
</feature>
<feature type="compositionally biased region" description="Basic and acidic residues" evidence="1">
    <location>
        <begin position="57"/>
        <end position="66"/>
    </location>
</feature>
<reference evidence="2 3" key="1">
    <citation type="submission" date="2021-06" db="EMBL/GenBank/DDBJ databases">
        <title>Chromosome-level genome assembly of the red-tail catfish (Hemibagrus wyckioides).</title>
        <authorList>
            <person name="Shao F."/>
        </authorList>
    </citation>
    <scope>NUCLEOTIDE SEQUENCE [LARGE SCALE GENOMIC DNA]</scope>
    <source>
        <strain evidence="2">EC202008001</strain>
        <tissue evidence="2">Blood</tissue>
    </source>
</reference>
<dbReference type="OrthoDB" id="8954335at2759"/>
<name>A0A9D3NPN2_9TELE</name>
<proteinExistence type="predicted"/>
<evidence type="ECO:0000256" key="1">
    <source>
        <dbReference type="SAM" id="MobiDB-lite"/>
    </source>
</evidence>
<evidence type="ECO:0000313" key="2">
    <source>
        <dbReference type="EMBL" id="KAG7326065.1"/>
    </source>
</evidence>
<dbReference type="Proteomes" id="UP000824219">
    <property type="component" value="Linkage Group LG12"/>
</dbReference>
<feature type="region of interest" description="Disordered" evidence="1">
    <location>
        <begin position="1"/>
        <end position="91"/>
    </location>
</feature>
<keyword evidence="3" id="KW-1185">Reference proteome</keyword>
<dbReference type="EMBL" id="JAHKSW010000012">
    <property type="protein sequence ID" value="KAG7326065.1"/>
    <property type="molecule type" value="Genomic_DNA"/>
</dbReference>
<dbReference type="Gene3D" id="3.40.50.300">
    <property type="entry name" value="P-loop containing nucleotide triphosphate hydrolases"/>
    <property type="match status" value="1"/>
</dbReference>
<dbReference type="InterPro" id="IPR027417">
    <property type="entry name" value="P-loop_NTPase"/>
</dbReference>
<accession>A0A9D3NPN2</accession>
<dbReference type="AlphaFoldDB" id="A0A9D3NPN2"/>
<evidence type="ECO:0000313" key="3">
    <source>
        <dbReference type="Proteomes" id="UP000824219"/>
    </source>
</evidence>